<keyword evidence="6 12" id="KW-0547">Nucleotide-binding</keyword>
<dbReference type="PANTHER" id="PTHR43895:SF79">
    <property type="entry name" value="NON-SPECIFIC SERINE_THREONINE PROTEIN KINASE"/>
    <property type="match status" value="1"/>
</dbReference>
<reference evidence="16" key="1">
    <citation type="submission" date="2019-09" db="EMBL/GenBank/DDBJ databases">
        <title>Draft genome information of white flower Hibiscus syriacus.</title>
        <authorList>
            <person name="Kim Y.-M."/>
        </authorList>
    </citation>
    <scope>NUCLEOTIDE SEQUENCE [LARGE SCALE GENOMIC DNA]</scope>
    <source>
        <strain evidence="16">YM2019G1</strain>
    </source>
</reference>
<gene>
    <name evidence="16" type="ORF">F3Y22_tig00111250pilonHSYRG00021</name>
</gene>
<keyword evidence="5" id="KW-0808">Transferase</keyword>
<comment type="similarity">
    <text evidence="2">Belongs to the protein kinase superfamily. CAMK Ser/Thr protein kinase family. SNF1 subfamily.</text>
</comment>
<comment type="catalytic activity">
    <reaction evidence="11">
        <text>L-seryl-[protein] + ATP = O-phospho-L-seryl-[protein] + ADP + H(+)</text>
        <dbReference type="Rhea" id="RHEA:17989"/>
        <dbReference type="Rhea" id="RHEA-COMP:9863"/>
        <dbReference type="Rhea" id="RHEA-COMP:11604"/>
        <dbReference type="ChEBI" id="CHEBI:15378"/>
        <dbReference type="ChEBI" id="CHEBI:29999"/>
        <dbReference type="ChEBI" id="CHEBI:30616"/>
        <dbReference type="ChEBI" id="CHEBI:83421"/>
        <dbReference type="ChEBI" id="CHEBI:456216"/>
        <dbReference type="EC" id="2.7.11.1"/>
    </reaction>
</comment>
<dbReference type="EMBL" id="VEPZ02001284">
    <property type="protein sequence ID" value="KAE8682361.1"/>
    <property type="molecule type" value="Genomic_DNA"/>
</dbReference>
<keyword evidence="8 12" id="KW-0067">ATP-binding</keyword>
<evidence type="ECO:0000256" key="13">
    <source>
        <dbReference type="SAM" id="MobiDB-lite"/>
    </source>
</evidence>
<keyword evidence="7 16" id="KW-0418">Kinase</keyword>
<evidence type="ECO:0000256" key="5">
    <source>
        <dbReference type="ARBA" id="ARBA00022679"/>
    </source>
</evidence>
<keyword evidence="4" id="KW-0723">Serine/threonine-protein kinase</keyword>
<dbReference type="GO" id="GO:0007165">
    <property type="term" value="P:signal transduction"/>
    <property type="evidence" value="ECO:0007669"/>
    <property type="project" value="InterPro"/>
</dbReference>
<evidence type="ECO:0000256" key="11">
    <source>
        <dbReference type="ARBA" id="ARBA00048679"/>
    </source>
</evidence>
<comment type="catalytic activity">
    <reaction evidence="10">
        <text>L-threonyl-[protein] + ATP = O-phospho-L-threonyl-[protein] + ADP + H(+)</text>
        <dbReference type="Rhea" id="RHEA:46608"/>
        <dbReference type="Rhea" id="RHEA-COMP:11060"/>
        <dbReference type="Rhea" id="RHEA-COMP:11605"/>
        <dbReference type="ChEBI" id="CHEBI:15378"/>
        <dbReference type="ChEBI" id="CHEBI:30013"/>
        <dbReference type="ChEBI" id="CHEBI:30616"/>
        <dbReference type="ChEBI" id="CHEBI:61977"/>
        <dbReference type="ChEBI" id="CHEBI:456216"/>
        <dbReference type="EC" id="2.7.11.1"/>
    </reaction>
</comment>
<dbReference type="PROSITE" id="PS50011">
    <property type="entry name" value="PROTEIN_KINASE_DOM"/>
    <property type="match status" value="1"/>
</dbReference>
<dbReference type="PANTHER" id="PTHR43895">
    <property type="entry name" value="CALCIUM/CALMODULIN-DEPENDENT PROTEIN KINASE KINASE-RELATED"/>
    <property type="match status" value="1"/>
</dbReference>
<dbReference type="EC" id="2.7.11.1" evidence="3"/>
<evidence type="ECO:0000256" key="8">
    <source>
        <dbReference type="ARBA" id="ARBA00022840"/>
    </source>
</evidence>
<evidence type="ECO:0000256" key="2">
    <source>
        <dbReference type="ARBA" id="ARBA00006234"/>
    </source>
</evidence>
<evidence type="ECO:0000256" key="4">
    <source>
        <dbReference type="ARBA" id="ARBA00022527"/>
    </source>
</evidence>
<keyword evidence="9" id="KW-0464">Manganese</keyword>
<evidence type="ECO:0000256" key="9">
    <source>
        <dbReference type="ARBA" id="ARBA00023211"/>
    </source>
</evidence>
<organism evidence="16 17">
    <name type="scientific">Hibiscus syriacus</name>
    <name type="common">Rose of Sharon</name>
    <dbReference type="NCBI Taxonomy" id="106335"/>
    <lineage>
        <taxon>Eukaryota</taxon>
        <taxon>Viridiplantae</taxon>
        <taxon>Streptophyta</taxon>
        <taxon>Embryophyta</taxon>
        <taxon>Tracheophyta</taxon>
        <taxon>Spermatophyta</taxon>
        <taxon>Magnoliopsida</taxon>
        <taxon>eudicotyledons</taxon>
        <taxon>Gunneridae</taxon>
        <taxon>Pentapetalae</taxon>
        <taxon>rosids</taxon>
        <taxon>malvids</taxon>
        <taxon>Malvales</taxon>
        <taxon>Malvaceae</taxon>
        <taxon>Malvoideae</taxon>
        <taxon>Hibiscus</taxon>
    </lineage>
</organism>
<sequence>MENKGKVLMKKYELGRLLGQGNFAKVYHARNIETGQSVAVKVIQKDKVLKVRMIDQTKREISAMSLVKHPNILELYEVMATKTKIYFVMEYAKGGELFKKVLKGRLREDASRKYFQQLISALIDETVLLKFRISLSALADSKHQDGLLHTTCGTPAYVAPEVIHRKGYDGAKADVWSSGVVLYALLAGSLPFNDSNLVAMYRKISTADYKVPNWFPPEVTKLLSRIFNPNPKDRISIARIMATPWFRKGFNPKPNERRPNNAFEAKMLTNLNAFDIISLSSGLDLSGLFSENDQKKKEIQFTSTHTASAIISKLEDIAESLKLKVKMKDGGLMKMEGSNRGRKGALAIDVEIFEFTPSFHLVEIKKSSGDTLEFQNTLQQDVKPALKDIVCAWQVHQSTRHDRHMSCSQDFRVKHNVSSHKAYEELPFDDHTDLLARRREGQSEAIRRATFLGETIEELIQSHGLQGKPLTNSEPLRFATQKSCNGSAEREGRRRSQKTVRQQSRCKNKEAAMTTMDEDKNGAKI</sequence>
<proteinExistence type="inferred from homology"/>
<evidence type="ECO:0000256" key="10">
    <source>
        <dbReference type="ARBA" id="ARBA00047899"/>
    </source>
</evidence>
<evidence type="ECO:0000259" key="15">
    <source>
        <dbReference type="PROSITE" id="PS50816"/>
    </source>
</evidence>
<feature type="binding site" evidence="12">
    <location>
        <position position="41"/>
    </location>
    <ligand>
        <name>ATP</name>
        <dbReference type="ChEBI" id="CHEBI:30616"/>
    </ligand>
</feature>
<evidence type="ECO:0000313" key="17">
    <source>
        <dbReference type="Proteomes" id="UP000436088"/>
    </source>
</evidence>
<evidence type="ECO:0000256" key="7">
    <source>
        <dbReference type="ARBA" id="ARBA00022777"/>
    </source>
</evidence>
<dbReference type="PROSITE" id="PS00107">
    <property type="entry name" value="PROTEIN_KINASE_ATP"/>
    <property type="match status" value="1"/>
</dbReference>
<dbReference type="GO" id="GO:0005524">
    <property type="term" value="F:ATP binding"/>
    <property type="evidence" value="ECO:0007669"/>
    <property type="project" value="UniProtKB-UniRule"/>
</dbReference>
<dbReference type="FunFam" id="3.30.200.20:FF:000096">
    <property type="entry name" value="Non-specific serine/threonine protein kinase"/>
    <property type="match status" value="1"/>
</dbReference>
<accession>A0A6A2YSB8</accession>
<comment type="caution">
    <text evidence="16">The sequence shown here is derived from an EMBL/GenBank/DDBJ whole genome shotgun (WGS) entry which is preliminary data.</text>
</comment>
<feature type="domain" description="NAF" evidence="15">
    <location>
        <begin position="266"/>
        <end position="290"/>
    </location>
</feature>
<evidence type="ECO:0000256" key="3">
    <source>
        <dbReference type="ARBA" id="ARBA00012513"/>
    </source>
</evidence>
<dbReference type="InterPro" id="IPR011009">
    <property type="entry name" value="Kinase-like_dom_sf"/>
</dbReference>
<evidence type="ECO:0000259" key="14">
    <source>
        <dbReference type="PROSITE" id="PS50011"/>
    </source>
</evidence>
<dbReference type="Pfam" id="PF03822">
    <property type="entry name" value="NAF"/>
    <property type="match status" value="1"/>
</dbReference>
<dbReference type="Gene3D" id="3.30.200.20">
    <property type="entry name" value="Phosphorylase Kinase, domain 1"/>
    <property type="match status" value="1"/>
</dbReference>
<evidence type="ECO:0000256" key="1">
    <source>
        <dbReference type="ARBA" id="ARBA00001936"/>
    </source>
</evidence>
<dbReference type="SUPFAM" id="SSF56112">
    <property type="entry name" value="Protein kinase-like (PK-like)"/>
    <property type="match status" value="1"/>
</dbReference>
<dbReference type="InterPro" id="IPR017441">
    <property type="entry name" value="Protein_kinase_ATP_BS"/>
</dbReference>
<protein>
    <recommendedName>
        <fullName evidence="3">non-specific serine/threonine protein kinase</fullName>
        <ecNumber evidence="3">2.7.11.1</ecNumber>
    </recommendedName>
</protein>
<feature type="domain" description="Protein kinase" evidence="14">
    <location>
        <begin position="12"/>
        <end position="246"/>
    </location>
</feature>
<dbReference type="InterPro" id="IPR018451">
    <property type="entry name" value="NAF/FISL_domain"/>
</dbReference>
<dbReference type="InterPro" id="IPR000719">
    <property type="entry name" value="Prot_kinase_dom"/>
</dbReference>
<evidence type="ECO:0000313" key="16">
    <source>
        <dbReference type="EMBL" id="KAE8682361.1"/>
    </source>
</evidence>
<feature type="region of interest" description="Disordered" evidence="13">
    <location>
        <begin position="481"/>
        <end position="525"/>
    </location>
</feature>
<dbReference type="Gene3D" id="1.10.510.10">
    <property type="entry name" value="Transferase(Phosphotransferase) domain 1"/>
    <property type="match status" value="1"/>
</dbReference>
<dbReference type="Gene3D" id="3.30.310.80">
    <property type="entry name" value="Kinase associated domain 1, KA1"/>
    <property type="match status" value="1"/>
</dbReference>
<comment type="cofactor">
    <cofactor evidence="1">
        <name>Mn(2+)</name>
        <dbReference type="ChEBI" id="CHEBI:29035"/>
    </cofactor>
</comment>
<name>A0A6A2YSB8_HIBSY</name>
<dbReference type="PROSITE" id="PS50816">
    <property type="entry name" value="NAF"/>
    <property type="match status" value="1"/>
</dbReference>
<keyword evidence="17" id="KW-1185">Reference proteome</keyword>
<evidence type="ECO:0000256" key="6">
    <source>
        <dbReference type="ARBA" id="ARBA00022741"/>
    </source>
</evidence>
<dbReference type="Pfam" id="PF00069">
    <property type="entry name" value="Pkinase"/>
    <property type="match status" value="2"/>
</dbReference>
<dbReference type="Proteomes" id="UP000436088">
    <property type="component" value="Unassembled WGS sequence"/>
</dbReference>
<evidence type="ECO:0000256" key="12">
    <source>
        <dbReference type="PROSITE-ProRule" id="PRU10141"/>
    </source>
</evidence>
<dbReference type="GO" id="GO:0004674">
    <property type="term" value="F:protein serine/threonine kinase activity"/>
    <property type="evidence" value="ECO:0007669"/>
    <property type="project" value="UniProtKB-KW"/>
</dbReference>
<dbReference type="InterPro" id="IPR004041">
    <property type="entry name" value="NAF_dom"/>
</dbReference>
<dbReference type="AlphaFoldDB" id="A0A6A2YSB8"/>
<dbReference type="CDD" id="cd12195">
    <property type="entry name" value="CIPK_C"/>
    <property type="match status" value="1"/>
</dbReference>
<dbReference type="FunFam" id="3.30.310.80:FF:000005">
    <property type="entry name" value="Non-specific serine/threonine protein kinase"/>
    <property type="match status" value="1"/>
</dbReference>